<proteinExistence type="predicted"/>
<reference evidence="1 2" key="1">
    <citation type="journal article" date="2018" name="Sci. Rep.">
        <title>Genomic signatures of local adaptation to the degree of environmental predictability in rotifers.</title>
        <authorList>
            <person name="Franch-Gras L."/>
            <person name="Hahn C."/>
            <person name="Garcia-Roger E.M."/>
            <person name="Carmona M.J."/>
            <person name="Serra M."/>
            <person name="Gomez A."/>
        </authorList>
    </citation>
    <scope>NUCLEOTIDE SEQUENCE [LARGE SCALE GENOMIC DNA]</scope>
    <source>
        <strain evidence="1">HYR1</strain>
    </source>
</reference>
<dbReference type="EMBL" id="REGN01005834">
    <property type="protein sequence ID" value="RNA11851.1"/>
    <property type="molecule type" value="Genomic_DNA"/>
</dbReference>
<name>A0A3M7QLD2_BRAPC</name>
<accession>A0A3M7QLD2</accession>
<protein>
    <submittedName>
        <fullName evidence="1">Uncharacterized protein</fullName>
    </submittedName>
</protein>
<sequence length="60" mass="6822">MAGFQNYGQKMTTKTSRQMHLSASSSRFHSSLNYFAIFQDTSTMGGVRYLNLILIKNIID</sequence>
<dbReference type="AlphaFoldDB" id="A0A3M7QLD2"/>
<comment type="caution">
    <text evidence="1">The sequence shown here is derived from an EMBL/GenBank/DDBJ whole genome shotgun (WGS) entry which is preliminary data.</text>
</comment>
<gene>
    <name evidence="1" type="ORF">BpHYR1_016218</name>
</gene>
<keyword evidence="2" id="KW-1185">Reference proteome</keyword>
<organism evidence="1 2">
    <name type="scientific">Brachionus plicatilis</name>
    <name type="common">Marine rotifer</name>
    <name type="synonym">Brachionus muelleri</name>
    <dbReference type="NCBI Taxonomy" id="10195"/>
    <lineage>
        <taxon>Eukaryota</taxon>
        <taxon>Metazoa</taxon>
        <taxon>Spiralia</taxon>
        <taxon>Gnathifera</taxon>
        <taxon>Rotifera</taxon>
        <taxon>Eurotatoria</taxon>
        <taxon>Monogononta</taxon>
        <taxon>Pseudotrocha</taxon>
        <taxon>Ploima</taxon>
        <taxon>Brachionidae</taxon>
        <taxon>Brachionus</taxon>
    </lineage>
</organism>
<dbReference type="Proteomes" id="UP000276133">
    <property type="component" value="Unassembled WGS sequence"/>
</dbReference>
<evidence type="ECO:0000313" key="2">
    <source>
        <dbReference type="Proteomes" id="UP000276133"/>
    </source>
</evidence>
<evidence type="ECO:0000313" key="1">
    <source>
        <dbReference type="EMBL" id="RNA11851.1"/>
    </source>
</evidence>